<evidence type="ECO:0000313" key="2">
    <source>
        <dbReference type="Proteomes" id="UP000287519"/>
    </source>
</evidence>
<gene>
    <name evidence="1" type="ORF">Rhow_005674</name>
</gene>
<accession>A0A402CEJ3</accession>
<protein>
    <submittedName>
        <fullName evidence="1">Uncharacterized protein</fullName>
    </submittedName>
</protein>
<dbReference type="Proteomes" id="UP000287519">
    <property type="component" value="Unassembled WGS sequence"/>
</dbReference>
<dbReference type="EMBL" id="BHYM01000049">
    <property type="protein sequence ID" value="GCE42015.1"/>
    <property type="molecule type" value="Genomic_DNA"/>
</dbReference>
<reference evidence="1 2" key="1">
    <citation type="submission" date="2018-11" db="EMBL/GenBank/DDBJ databases">
        <title>Microbial catabolism of amino acid.</title>
        <authorList>
            <person name="Hibi M."/>
            <person name="Ogawa J."/>
        </authorList>
    </citation>
    <scope>NUCLEOTIDE SEQUENCE [LARGE SCALE GENOMIC DNA]</scope>
    <source>
        <strain evidence="1 2">C31-06</strain>
    </source>
</reference>
<keyword evidence="2" id="KW-1185">Reference proteome</keyword>
<organism evidence="1 2">
    <name type="scientific">Rhodococcus wratislaviensis</name>
    <name type="common">Tsukamurella wratislaviensis</name>
    <dbReference type="NCBI Taxonomy" id="44752"/>
    <lineage>
        <taxon>Bacteria</taxon>
        <taxon>Bacillati</taxon>
        <taxon>Actinomycetota</taxon>
        <taxon>Actinomycetes</taxon>
        <taxon>Mycobacteriales</taxon>
        <taxon>Nocardiaceae</taxon>
        <taxon>Rhodococcus</taxon>
    </lineage>
</organism>
<comment type="caution">
    <text evidence="1">The sequence shown here is derived from an EMBL/GenBank/DDBJ whole genome shotgun (WGS) entry which is preliminary data.</text>
</comment>
<dbReference type="AlphaFoldDB" id="A0A402CEJ3"/>
<evidence type="ECO:0000313" key="1">
    <source>
        <dbReference type="EMBL" id="GCE42015.1"/>
    </source>
</evidence>
<proteinExistence type="predicted"/>
<sequence length="77" mass="8493">MPAHELFDLERLVEERQMELEVWGEFDEEIGGAPAGGNSAGETAFTDLPEFIPFAGLDGNLLFIDTHCNAVRSCRLP</sequence>
<name>A0A402CEJ3_RHOWR</name>